<dbReference type="AlphaFoldDB" id="A0A6J6EL68"/>
<accession>A0A6J6EL68</accession>
<reference evidence="3" key="1">
    <citation type="submission" date="2020-05" db="EMBL/GenBank/DDBJ databases">
        <authorList>
            <person name="Chiriac C."/>
            <person name="Salcher M."/>
            <person name="Ghai R."/>
            <person name="Kavagutti S V."/>
        </authorList>
    </citation>
    <scope>NUCLEOTIDE SEQUENCE</scope>
</reference>
<dbReference type="EMBL" id="CAEZSR010000129">
    <property type="protein sequence ID" value="CAB4577300.1"/>
    <property type="molecule type" value="Genomic_DNA"/>
</dbReference>
<sequence>MELADLHECVERLRDTDLGLIDDGSLHDQVVAIGRELARLTVVFSQQVREWEQRGIFERDGSRSPAHRLARELRSSVSDRKVDVRRARRIDLMPLTVQAVLEGRLSVDHLDLFGSVNTVERRALFERDEAMLIARCEELHFFEACKAVRYWAQLADGQFEHDRAEARARDGWSDDATPSNSGGEGSGGEGSGGAGSDEGSSEGPAGHTDGAPFPDPDEFTASQPESKLFASRGFEDVLELQGTFAPIDAAIIERELHRLAEQIRQADVAAGRTRTAAERRAAALVEMARRSGTAPADGKRPAPLFKVLIGYDRFRELCELSTGAVVSPSQLVPHLTGSMLESILFDGTTTVLGVSSQRTFRGALRSAIEARDRHCTHPSGCDVPADECHVDHIVPWAQGGPTSQFNGRLRCKVHNVIPHLRGPDTQPLPERPVTTGIALLEELRWRARLRYEDEIDRAADLATDPCDGPVDDPVDERRTWTPFTGSAPPPDPSTEPGRSN</sequence>
<gene>
    <name evidence="3" type="ORF">UFOPK1493_02801</name>
</gene>
<dbReference type="Gene3D" id="1.10.30.50">
    <property type="match status" value="1"/>
</dbReference>
<name>A0A6J6EL68_9ZZZZ</name>
<dbReference type="CDD" id="cd00085">
    <property type="entry name" value="HNHc"/>
    <property type="match status" value="1"/>
</dbReference>
<protein>
    <submittedName>
        <fullName evidence="3">Unannotated protein</fullName>
    </submittedName>
</protein>
<feature type="region of interest" description="Disordered" evidence="1">
    <location>
        <begin position="165"/>
        <end position="223"/>
    </location>
</feature>
<organism evidence="3">
    <name type="scientific">freshwater metagenome</name>
    <dbReference type="NCBI Taxonomy" id="449393"/>
    <lineage>
        <taxon>unclassified sequences</taxon>
        <taxon>metagenomes</taxon>
        <taxon>ecological metagenomes</taxon>
    </lineage>
</organism>
<evidence type="ECO:0000259" key="2">
    <source>
        <dbReference type="SMART" id="SM00507"/>
    </source>
</evidence>
<feature type="domain" description="HNH nuclease" evidence="2">
    <location>
        <begin position="363"/>
        <end position="416"/>
    </location>
</feature>
<dbReference type="InterPro" id="IPR003870">
    <property type="entry name" value="DUF222"/>
</dbReference>
<dbReference type="Pfam" id="PF02720">
    <property type="entry name" value="DUF222"/>
    <property type="match status" value="1"/>
</dbReference>
<evidence type="ECO:0000313" key="3">
    <source>
        <dbReference type="EMBL" id="CAB4577300.1"/>
    </source>
</evidence>
<dbReference type="SMART" id="SM00507">
    <property type="entry name" value="HNHc"/>
    <property type="match status" value="1"/>
</dbReference>
<dbReference type="InterPro" id="IPR003615">
    <property type="entry name" value="HNH_nuc"/>
</dbReference>
<feature type="region of interest" description="Disordered" evidence="1">
    <location>
        <begin position="459"/>
        <end position="500"/>
    </location>
</feature>
<proteinExistence type="predicted"/>
<feature type="compositionally biased region" description="Gly residues" evidence="1">
    <location>
        <begin position="182"/>
        <end position="196"/>
    </location>
</feature>
<evidence type="ECO:0000256" key="1">
    <source>
        <dbReference type="SAM" id="MobiDB-lite"/>
    </source>
</evidence>